<evidence type="ECO:0000256" key="1">
    <source>
        <dbReference type="SAM" id="MobiDB-lite"/>
    </source>
</evidence>
<dbReference type="Proteomes" id="UP000664132">
    <property type="component" value="Unassembled WGS sequence"/>
</dbReference>
<evidence type="ECO:0000313" key="3">
    <source>
        <dbReference type="Proteomes" id="UP000664132"/>
    </source>
</evidence>
<sequence length="1168" mass="128376">MTKVDLYGQEISNYGQVSARSKRSTKSRKKRRRDESDDEDLGVAENLEGLTETTVKPWNEPPKNPDPRLCCQYIQTLNPKVDVKRLTDFTTEWLTKKNSPWPESADVKLQTFMHNRNFYVHYDYGAAPPRELINILRKGSELENLENGLLLVEFQRRIRDRVELLTHRLTKAPFFVLEFRRDGAAQMTKPFANKWRRKEDLWELEYIDHMLAQPAPTAKSQANKRRNSKATKSPVVFPNLRDPQNVTQMKAQLASIAVNALQIATDELGAQEMADENMSHSDEEISKLVADARRITTLRLNNDQSVNSSPEKAVVADNLKRQTEESPNTSPGASLVREQSWNLLRTNTVAEGLGGGGEHTTPSTRSQAADAFTPPLSDLRSSSFQTPTHTKIRPGTTRESAWILDDSSDDGYITNPMAIDKTEEVRNLKIELVPDALHPAPTTINHQPEQPLQHSITPPSGETAPTTSIQSLRDETAPNSLQLLPSLLIAYPPQSALPPKHSDNSSLHFRDIERPADIPMPPALSSSISTTSRREGVIENPRPPTTPPTTPPMSSPSSPSRAFDKFLSHYGNRGSALETPKNFKEMQPADSQDSVMSSKERIRAEKRAEVCAEAAEWEELRRREKKSKSRTKSPPQVSMTTQEEMSPPPPLSPPPPALSYPRPAAAIEPIRKSPTSIAFGDSNASMENPNANARSDPMSESSTSNQGPVSQVICPVEELQPPTVTLHSTSADADPVVTASTEQPHSSRTVRQAVFANDCSSSISNNEAPRKQSRRPLLVPNLTKPLTPMISKMKASIPAQSPSFKVYWSPYATPSTIRTEPCANAPRLNSFKTNTNAPIPPIANVSPPPVAQPMNASESAVLVDASIASVAREPRSENLSKPTSSETTPVTPIPSILDATMRATTITAAVQPQQIEPQSSSASVTPSAFVVPKNLMSATPSAPISDSSNISMGAAAATARKLATDTDDFLKKAGADRSCANDLTEEQDRIIAEAPEPGRDLPQPRSGAYAHVPEPIPFSATPSEEEIAALKALRQEQTTRPHPKANINQERSIVKSSLHNSGVKTLELLIESASGEMNLENGFSFDVVMNNTLFGFFSFYAAVSEAPLESFQQLIFTPTWPNCSTTRATKQMGEPGFKRLKKVLQAWYKQAQKADPEEMEFQIMVSMG</sequence>
<comment type="caution">
    <text evidence="2">The sequence shown here is derived from an EMBL/GenBank/DDBJ whole genome shotgun (WGS) entry which is preliminary data.</text>
</comment>
<dbReference type="EMBL" id="JAFJYH010000330">
    <property type="protein sequence ID" value="KAG4413171.1"/>
    <property type="molecule type" value="Genomic_DNA"/>
</dbReference>
<feature type="compositionally biased region" description="Pro residues" evidence="1">
    <location>
        <begin position="541"/>
        <end position="554"/>
    </location>
</feature>
<name>A0A8H7W092_9HELO</name>
<feature type="region of interest" description="Disordered" evidence="1">
    <location>
        <begin position="215"/>
        <end position="240"/>
    </location>
</feature>
<feature type="compositionally biased region" description="Polar residues" evidence="1">
    <location>
        <begin position="10"/>
        <end position="19"/>
    </location>
</feature>
<feature type="compositionally biased region" description="Polar residues" evidence="1">
    <location>
        <begin position="379"/>
        <end position="389"/>
    </location>
</feature>
<feature type="compositionally biased region" description="Pro residues" evidence="1">
    <location>
        <begin position="646"/>
        <end position="658"/>
    </location>
</feature>
<feature type="region of interest" description="Disordered" evidence="1">
    <location>
        <begin position="441"/>
        <end position="469"/>
    </location>
</feature>
<accession>A0A8H7W092</accession>
<gene>
    <name evidence="2" type="ORF">IFR04_013710</name>
</gene>
<reference evidence="2" key="1">
    <citation type="submission" date="2021-02" db="EMBL/GenBank/DDBJ databases">
        <title>Genome sequence Cadophora malorum strain M34.</title>
        <authorList>
            <person name="Stefanovic E."/>
            <person name="Vu D."/>
            <person name="Scully C."/>
            <person name="Dijksterhuis J."/>
            <person name="Roader J."/>
            <person name="Houbraken J."/>
        </authorList>
    </citation>
    <scope>NUCLEOTIDE SEQUENCE</scope>
    <source>
        <strain evidence="2">M34</strain>
    </source>
</reference>
<feature type="compositionally biased region" description="Polar residues" evidence="1">
    <location>
        <begin position="301"/>
        <end position="310"/>
    </location>
</feature>
<keyword evidence="3" id="KW-1185">Reference proteome</keyword>
<feature type="compositionally biased region" description="Polar residues" evidence="1">
    <location>
        <begin position="634"/>
        <end position="644"/>
    </location>
</feature>
<feature type="compositionally biased region" description="Polar residues" evidence="1">
    <location>
        <begin position="442"/>
        <end position="469"/>
    </location>
</feature>
<feature type="compositionally biased region" description="Polar residues" evidence="1">
    <location>
        <begin position="682"/>
        <end position="709"/>
    </location>
</feature>
<feature type="region of interest" description="Disordered" evidence="1">
    <location>
        <begin position="514"/>
        <end position="710"/>
    </location>
</feature>
<protein>
    <submittedName>
        <fullName evidence="2">Uncharacterized protein</fullName>
    </submittedName>
</protein>
<proteinExistence type="predicted"/>
<feature type="region of interest" description="Disordered" evidence="1">
    <location>
        <begin position="1"/>
        <end position="65"/>
    </location>
</feature>
<feature type="region of interest" description="Disordered" evidence="1">
    <location>
        <begin position="301"/>
        <end position="335"/>
    </location>
</feature>
<feature type="region of interest" description="Disordered" evidence="1">
    <location>
        <begin position="349"/>
        <end position="397"/>
    </location>
</feature>
<feature type="compositionally biased region" description="Polar residues" evidence="1">
    <location>
        <begin position="325"/>
        <end position="335"/>
    </location>
</feature>
<feature type="compositionally biased region" description="Basic residues" evidence="1">
    <location>
        <begin position="20"/>
        <end position="32"/>
    </location>
</feature>
<feature type="compositionally biased region" description="Basic and acidic residues" evidence="1">
    <location>
        <begin position="598"/>
        <end position="610"/>
    </location>
</feature>
<dbReference type="OrthoDB" id="3540796at2759"/>
<organism evidence="2 3">
    <name type="scientific">Cadophora malorum</name>
    <dbReference type="NCBI Taxonomy" id="108018"/>
    <lineage>
        <taxon>Eukaryota</taxon>
        <taxon>Fungi</taxon>
        <taxon>Dikarya</taxon>
        <taxon>Ascomycota</taxon>
        <taxon>Pezizomycotina</taxon>
        <taxon>Leotiomycetes</taxon>
        <taxon>Helotiales</taxon>
        <taxon>Ploettnerulaceae</taxon>
        <taxon>Cadophora</taxon>
    </lineage>
</organism>
<feature type="region of interest" description="Disordered" evidence="1">
    <location>
        <begin position="872"/>
        <end position="892"/>
    </location>
</feature>
<dbReference type="AlphaFoldDB" id="A0A8H7W092"/>
<feature type="compositionally biased region" description="Polar residues" evidence="1">
    <location>
        <begin position="879"/>
        <end position="890"/>
    </location>
</feature>
<evidence type="ECO:0000313" key="2">
    <source>
        <dbReference type="EMBL" id="KAG4413171.1"/>
    </source>
</evidence>